<keyword evidence="2" id="KW-1185">Reference proteome</keyword>
<protein>
    <submittedName>
        <fullName evidence="1">Uncharacterized protein</fullName>
    </submittedName>
</protein>
<sequence>LSVTTARADFRLTDSVRAGEQHVFHQVRVPRPLGGATRSCKTNSGHHLSKLLHDERGVKKTPSSQQTPLSPFLLRCYTPHIKSRASRLQFRVLLMVNGHSPG</sequence>
<evidence type="ECO:0000313" key="1">
    <source>
        <dbReference type="EMBL" id="KAK7505499.1"/>
    </source>
</evidence>
<gene>
    <name evidence="1" type="ORF">BaRGS_00003244</name>
</gene>
<reference evidence="1 2" key="1">
    <citation type="journal article" date="2023" name="Sci. Data">
        <title>Genome assembly of the Korean intertidal mud-creeper Batillaria attramentaria.</title>
        <authorList>
            <person name="Patra A.K."/>
            <person name="Ho P.T."/>
            <person name="Jun S."/>
            <person name="Lee S.J."/>
            <person name="Kim Y."/>
            <person name="Won Y.J."/>
        </authorList>
    </citation>
    <scope>NUCLEOTIDE SEQUENCE [LARGE SCALE GENOMIC DNA]</scope>
    <source>
        <strain evidence="1">Wonlab-2016</strain>
    </source>
</reference>
<organism evidence="1 2">
    <name type="scientific">Batillaria attramentaria</name>
    <dbReference type="NCBI Taxonomy" id="370345"/>
    <lineage>
        <taxon>Eukaryota</taxon>
        <taxon>Metazoa</taxon>
        <taxon>Spiralia</taxon>
        <taxon>Lophotrochozoa</taxon>
        <taxon>Mollusca</taxon>
        <taxon>Gastropoda</taxon>
        <taxon>Caenogastropoda</taxon>
        <taxon>Sorbeoconcha</taxon>
        <taxon>Cerithioidea</taxon>
        <taxon>Batillariidae</taxon>
        <taxon>Batillaria</taxon>
    </lineage>
</organism>
<feature type="non-terminal residue" evidence="1">
    <location>
        <position position="102"/>
    </location>
</feature>
<evidence type="ECO:0000313" key="2">
    <source>
        <dbReference type="Proteomes" id="UP001519460"/>
    </source>
</evidence>
<dbReference type="EMBL" id="JACVVK020000010">
    <property type="protein sequence ID" value="KAK7505499.1"/>
    <property type="molecule type" value="Genomic_DNA"/>
</dbReference>
<comment type="caution">
    <text evidence="1">The sequence shown here is derived from an EMBL/GenBank/DDBJ whole genome shotgun (WGS) entry which is preliminary data.</text>
</comment>
<dbReference type="AlphaFoldDB" id="A0ABD0M199"/>
<dbReference type="Proteomes" id="UP001519460">
    <property type="component" value="Unassembled WGS sequence"/>
</dbReference>
<feature type="non-terminal residue" evidence="1">
    <location>
        <position position="1"/>
    </location>
</feature>
<proteinExistence type="predicted"/>
<name>A0ABD0M199_9CAEN</name>
<accession>A0ABD0M199</accession>